<dbReference type="SUPFAM" id="SSF81878">
    <property type="entry name" value="BRCA2 tower domain"/>
    <property type="match status" value="1"/>
</dbReference>
<evidence type="ECO:0000256" key="6">
    <source>
        <dbReference type="SAM" id="Coils"/>
    </source>
</evidence>
<dbReference type="PANTHER" id="PTHR11289:SF0">
    <property type="entry name" value="BREAST CANCER TYPE 2 SUSCEPTIBILITY PROTEIN"/>
    <property type="match status" value="1"/>
</dbReference>
<feature type="domain" description="Breast cancer type 2 susceptibility protein helical" evidence="10">
    <location>
        <begin position="681"/>
        <end position="822"/>
    </location>
</feature>
<evidence type="ECO:0000256" key="1">
    <source>
        <dbReference type="ARBA" id="ARBA00022737"/>
    </source>
</evidence>
<dbReference type="Pfam" id="PF09103">
    <property type="entry name" value="BRCA-2_OB1"/>
    <property type="match status" value="1"/>
</dbReference>
<dbReference type="PANTHER" id="PTHR11289">
    <property type="entry name" value="BREAST CANCER TYPE 2 SUSCEPTIBILITY PROTEIN BRCA2"/>
    <property type="match status" value="1"/>
</dbReference>
<evidence type="ECO:0000256" key="3">
    <source>
        <dbReference type="ARBA" id="ARBA00023125"/>
    </source>
</evidence>
<dbReference type="GO" id="GO:0003677">
    <property type="term" value="F:DNA binding"/>
    <property type="evidence" value="ECO:0007669"/>
    <property type="project" value="UniProtKB-KW"/>
</dbReference>
<dbReference type="PROSITE" id="PS50138">
    <property type="entry name" value="BRCA2_REPEAT"/>
    <property type="match status" value="4"/>
</dbReference>
<keyword evidence="2" id="KW-0227">DNA damage</keyword>
<reference evidence="11 12" key="1">
    <citation type="journal article" date="2023" name="Insect Mol. Biol.">
        <title>Genome sequencing provides insights into the evolution of gene families encoding plant cell wall-degrading enzymes in longhorned beetles.</title>
        <authorList>
            <person name="Shin N.R."/>
            <person name="Okamura Y."/>
            <person name="Kirsch R."/>
            <person name="Pauchet Y."/>
        </authorList>
    </citation>
    <scope>NUCLEOTIDE SEQUENCE [LARGE SCALE GENOMIC DNA]</scope>
    <source>
        <strain evidence="11">EAD_L_NR</strain>
    </source>
</reference>
<gene>
    <name evidence="11" type="ORF">NQ315_006398</name>
</gene>
<keyword evidence="12" id="KW-1185">Reference proteome</keyword>
<dbReference type="InterPro" id="IPR015188">
    <property type="entry name" value="BRCA2_OB_3"/>
</dbReference>
<organism evidence="11 12">
    <name type="scientific">Exocentrus adspersus</name>
    <dbReference type="NCBI Taxonomy" id="1586481"/>
    <lineage>
        <taxon>Eukaryota</taxon>
        <taxon>Metazoa</taxon>
        <taxon>Ecdysozoa</taxon>
        <taxon>Arthropoda</taxon>
        <taxon>Hexapoda</taxon>
        <taxon>Insecta</taxon>
        <taxon>Pterygota</taxon>
        <taxon>Neoptera</taxon>
        <taxon>Endopterygota</taxon>
        <taxon>Coleoptera</taxon>
        <taxon>Polyphaga</taxon>
        <taxon>Cucujiformia</taxon>
        <taxon>Chrysomeloidea</taxon>
        <taxon>Cerambycidae</taxon>
        <taxon>Lamiinae</taxon>
        <taxon>Acanthocinini</taxon>
        <taxon>Exocentrus</taxon>
    </lineage>
</organism>
<keyword evidence="5" id="KW-0234">DNA repair</keyword>
<keyword evidence="1" id="KW-0677">Repeat</keyword>
<evidence type="ECO:0000259" key="8">
    <source>
        <dbReference type="Pfam" id="PF09103"/>
    </source>
</evidence>
<dbReference type="Pfam" id="PF09104">
    <property type="entry name" value="BRCA-2_OB3"/>
    <property type="match status" value="1"/>
</dbReference>
<name>A0AAV8VZW1_9CUCU</name>
<feature type="coiled-coil region" evidence="6">
    <location>
        <begin position="97"/>
        <end position="124"/>
    </location>
</feature>
<dbReference type="InterPro" id="IPR012340">
    <property type="entry name" value="NA-bd_OB-fold"/>
</dbReference>
<evidence type="ECO:0000256" key="4">
    <source>
        <dbReference type="ARBA" id="ARBA00023172"/>
    </source>
</evidence>
<dbReference type="SUPFAM" id="SSF50249">
    <property type="entry name" value="Nucleic acid-binding proteins"/>
    <property type="match status" value="3"/>
</dbReference>
<evidence type="ECO:0000256" key="2">
    <source>
        <dbReference type="ARBA" id="ARBA00022763"/>
    </source>
</evidence>
<dbReference type="SUPFAM" id="SSF81872">
    <property type="entry name" value="BRCA2 helical domain"/>
    <property type="match status" value="1"/>
</dbReference>
<evidence type="ECO:0000259" key="10">
    <source>
        <dbReference type="Pfam" id="PF09169"/>
    </source>
</evidence>
<comment type="caution">
    <text evidence="11">The sequence shown here is derived from an EMBL/GenBank/DDBJ whole genome shotgun (WGS) entry which is preliminary data.</text>
</comment>
<dbReference type="GO" id="GO:0005634">
    <property type="term" value="C:nucleus"/>
    <property type="evidence" value="ECO:0007669"/>
    <property type="project" value="TreeGrafter"/>
</dbReference>
<feature type="compositionally biased region" description="Polar residues" evidence="7">
    <location>
        <begin position="1"/>
        <end position="10"/>
    </location>
</feature>
<dbReference type="Gene3D" id="2.40.50.140">
    <property type="entry name" value="Nucleic acid-binding proteins"/>
    <property type="match status" value="4"/>
</dbReference>
<dbReference type="InterPro" id="IPR036315">
    <property type="entry name" value="BRCA2_hlx_sf"/>
</dbReference>
<evidence type="ECO:0000313" key="12">
    <source>
        <dbReference type="Proteomes" id="UP001159042"/>
    </source>
</evidence>
<sequence>MASLKPSSKTPGEADVQEEPSPSSSCKERPLSPVLTGGMSNRKFLIGRRLNRNRSATRTKLSDRFNESSSKPLVVDPIIDIPTPLNDSLSITQTEILVDHLNKLEELEKKRNDLYKAFVRSKKENDKLKTPKPRILGLQNSNTENSKDMNKEVASHSFTLNELVSVPSKELTSSFQTASGKDISVSEADIVKHSSKIFNDIINPDTQAFVAKADSATHFNASTGFSTASGSRINVSNSAMVQAKQLFEAQTAIDTENTTKEVSVNAEEPELSLTQAIFESGISNTQMMHVADNVLSSLEVTREGFNGFSKEVALESRVKATSFGMYLKQVTNRCCGTPGNGTLTCIANKGSNGSTSASGKSISVSERNLEDAYSRFSDVDVDFPVTGNAMKSAVGFKRASGASIKISETALTNAQNVFESLGVDDGVATTRTFSENRKRPITELQEQKVRLGMETIEDETCYIKRPRIVQESVGFSKASGKAIQVSETAMKQAKSIFDNLSVDDVAVAPKPAQWEQGLPETTPVKANNLPRSVNAGLSARSSRKKLGVSHCKQIQISSTNLDKARRIFNEDFSKTLPSVNTSTPVHQNPYSTPVRNDCFKPSRSFSSFVEVTPVKATVAEQDTACGRNADILFTSPSNTDWMQDLEAAKKKLEDRLRVLSQRQTLGQQAKSQSDTRFIIDKPRQGVLYRAKTNTRISLNSFVGGCKPGTSGLGAGFPVSAKNAENLHFRNQIAASVLTEDGAVVIPNVRDTVGLSEIGHAFESMPGVEPRLIPKNWIRNHYKWIVWKLTSYENMFPAHFQGCLSIENIVQQLKYRYDREIDRAERSALRRIYEKDDASQKRLVLFVSDIKTLQTPKKYELELSDGWYSVRTIIDDPLCQQITNGKIKIGTKLITSGAELLNCDGCYPLESTDLVCLKISYNSTRRAVWYAKLGFQRCPHPFPIQLQGIHPNGGAVRAVKICIVRVYPLRYIQRLNGHSVCRNKKAEELAAQKWENERIKELERIQDDVRKKFEASHTKPGVEKVDNADISGITCPKQLHELLEKSNDPECFQENLSGAQREAILRYKNDLFMRKQQEMVAEMKETVAKSKLVKRDVSAVLKLLVFDANDSGRPFNFFVWRPSETHLQSLREGKSFTVQNVLPKTNGDLNSNMKTTFKAENVDDCRCGRYSRRLTRFSQLLNANSTVDFNEFDTVGIVVQTKVEAHNQEVWMTDNTTSLLHITINEGPGTCLLLDNLKRGQVTTVCNLAYRGWKENTVRAVGDQFTVFSSYSQHRHLQEGLEAVKRETNKDLQDLLKDCDGKIEMFRIISDIKNSFSEDFEQVDEKTVA</sequence>
<feature type="region of interest" description="Disordered" evidence="7">
    <location>
        <begin position="1"/>
        <end position="38"/>
    </location>
</feature>
<dbReference type="InterPro" id="IPR015252">
    <property type="entry name" value="BRCA2_hlx"/>
</dbReference>
<evidence type="ECO:0000256" key="5">
    <source>
        <dbReference type="ARBA" id="ARBA00023204"/>
    </source>
</evidence>
<keyword evidence="3" id="KW-0238">DNA-binding</keyword>
<dbReference type="InterPro" id="IPR015187">
    <property type="entry name" value="BRCA2_OB_1"/>
</dbReference>
<dbReference type="Proteomes" id="UP001159042">
    <property type="component" value="Unassembled WGS sequence"/>
</dbReference>
<evidence type="ECO:0000259" key="9">
    <source>
        <dbReference type="Pfam" id="PF09104"/>
    </source>
</evidence>
<dbReference type="CDD" id="cd04493">
    <property type="entry name" value="BRCA2DBD_OB1"/>
    <property type="match status" value="1"/>
</dbReference>
<feature type="domain" description="BRCA2 OB3" evidence="9">
    <location>
        <begin position="1171"/>
        <end position="1303"/>
    </location>
</feature>
<protein>
    <recommendedName>
        <fullName evidence="13">Breast cancer type 2 susceptibility protein</fullName>
    </recommendedName>
</protein>
<dbReference type="InterPro" id="IPR002093">
    <property type="entry name" value="BRCA2_repeat"/>
</dbReference>
<dbReference type="EMBL" id="JANEYG010000016">
    <property type="protein sequence ID" value="KAJ8919869.1"/>
    <property type="molecule type" value="Genomic_DNA"/>
</dbReference>
<dbReference type="GO" id="GO:0006355">
    <property type="term" value="P:regulation of DNA-templated transcription"/>
    <property type="evidence" value="ECO:0007669"/>
    <property type="project" value="TreeGrafter"/>
</dbReference>
<feature type="region of interest" description="Disordered" evidence="7">
    <location>
        <begin position="125"/>
        <end position="147"/>
    </location>
</feature>
<feature type="domain" description="BRCA2 OB1" evidence="8">
    <location>
        <begin position="826"/>
        <end position="936"/>
    </location>
</feature>
<dbReference type="GO" id="GO:0000724">
    <property type="term" value="P:double-strand break repair via homologous recombination"/>
    <property type="evidence" value="ECO:0007669"/>
    <property type="project" value="InterPro"/>
</dbReference>
<dbReference type="Pfam" id="PF09169">
    <property type="entry name" value="BRCA-2_helical"/>
    <property type="match status" value="1"/>
</dbReference>
<proteinExistence type="predicted"/>
<accession>A0AAV8VZW1</accession>
<evidence type="ECO:0000313" key="11">
    <source>
        <dbReference type="EMBL" id="KAJ8919869.1"/>
    </source>
</evidence>
<keyword evidence="6" id="KW-0175">Coiled coil</keyword>
<evidence type="ECO:0008006" key="13">
    <source>
        <dbReference type="Google" id="ProtNLM"/>
    </source>
</evidence>
<evidence type="ECO:0000256" key="7">
    <source>
        <dbReference type="SAM" id="MobiDB-lite"/>
    </source>
</evidence>
<keyword evidence="4" id="KW-0233">DNA recombination</keyword>
<dbReference type="InterPro" id="IPR015525">
    <property type="entry name" value="BRCA2"/>
</dbReference>